<comment type="cofactor">
    <cofactor evidence="1 6">
        <name>Zn(2+)</name>
        <dbReference type="ChEBI" id="CHEBI:29105"/>
    </cofactor>
</comment>
<evidence type="ECO:0000256" key="4">
    <source>
        <dbReference type="ARBA" id="ARBA00022833"/>
    </source>
</evidence>
<keyword evidence="3 6" id="KW-0479">Metal-binding</keyword>
<dbReference type="SMART" id="SM00829">
    <property type="entry name" value="PKS_ER"/>
    <property type="match status" value="1"/>
</dbReference>
<dbReference type="SUPFAM" id="SSF50129">
    <property type="entry name" value="GroES-like"/>
    <property type="match status" value="1"/>
</dbReference>
<dbReference type="EMBL" id="MU003836">
    <property type="protein sequence ID" value="KAF2717792.1"/>
    <property type="molecule type" value="Genomic_DNA"/>
</dbReference>
<protein>
    <submittedName>
        <fullName evidence="8">GroES-like protein</fullName>
    </submittedName>
</protein>
<dbReference type="PROSITE" id="PS00059">
    <property type="entry name" value="ADH_ZINC"/>
    <property type="match status" value="1"/>
</dbReference>
<dbReference type="PANTHER" id="PTHR43161">
    <property type="entry name" value="SORBITOL DEHYDROGENASE"/>
    <property type="match status" value="1"/>
</dbReference>
<dbReference type="AlphaFoldDB" id="A0A9P4UJB8"/>
<evidence type="ECO:0000313" key="8">
    <source>
        <dbReference type="EMBL" id="KAF2717792.1"/>
    </source>
</evidence>
<keyword evidence="9" id="KW-1185">Reference proteome</keyword>
<name>A0A9P4UJB8_9PEZI</name>
<dbReference type="InterPro" id="IPR020843">
    <property type="entry name" value="ER"/>
</dbReference>
<evidence type="ECO:0000256" key="6">
    <source>
        <dbReference type="RuleBase" id="RU361277"/>
    </source>
</evidence>
<evidence type="ECO:0000256" key="2">
    <source>
        <dbReference type="ARBA" id="ARBA00008072"/>
    </source>
</evidence>
<evidence type="ECO:0000256" key="3">
    <source>
        <dbReference type="ARBA" id="ARBA00022723"/>
    </source>
</evidence>
<dbReference type="InterPro" id="IPR013154">
    <property type="entry name" value="ADH-like_N"/>
</dbReference>
<dbReference type="InterPro" id="IPR002328">
    <property type="entry name" value="ADH_Zn_CS"/>
</dbReference>
<accession>A0A9P4UJB8</accession>
<dbReference type="GO" id="GO:0008270">
    <property type="term" value="F:zinc ion binding"/>
    <property type="evidence" value="ECO:0007669"/>
    <property type="project" value="InterPro"/>
</dbReference>
<dbReference type="Proteomes" id="UP000799441">
    <property type="component" value="Unassembled WGS sequence"/>
</dbReference>
<dbReference type="GO" id="GO:0034079">
    <property type="term" value="P:butanediol biosynthetic process"/>
    <property type="evidence" value="ECO:0007669"/>
    <property type="project" value="TreeGrafter"/>
</dbReference>
<organism evidence="8 9">
    <name type="scientific">Polychaeton citri CBS 116435</name>
    <dbReference type="NCBI Taxonomy" id="1314669"/>
    <lineage>
        <taxon>Eukaryota</taxon>
        <taxon>Fungi</taxon>
        <taxon>Dikarya</taxon>
        <taxon>Ascomycota</taxon>
        <taxon>Pezizomycotina</taxon>
        <taxon>Dothideomycetes</taxon>
        <taxon>Dothideomycetidae</taxon>
        <taxon>Capnodiales</taxon>
        <taxon>Capnodiaceae</taxon>
        <taxon>Polychaeton</taxon>
    </lineage>
</organism>
<dbReference type="GO" id="GO:0005737">
    <property type="term" value="C:cytoplasm"/>
    <property type="evidence" value="ECO:0007669"/>
    <property type="project" value="TreeGrafter"/>
</dbReference>
<gene>
    <name evidence="8" type="ORF">K431DRAFT_232293</name>
</gene>
<dbReference type="InterPro" id="IPR013149">
    <property type="entry name" value="ADH-like_C"/>
</dbReference>
<dbReference type="InterPro" id="IPR011032">
    <property type="entry name" value="GroES-like_sf"/>
</dbReference>
<dbReference type="Pfam" id="PF08240">
    <property type="entry name" value="ADH_N"/>
    <property type="match status" value="1"/>
</dbReference>
<keyword evidence="5" id="KW-0560">Oxidoreductase</keyword>
<dbReference type="OrthoDB" id="3941538at2759"/>
<feature type="domain" description="Enoyl reductase (ER)" evidence="7">
    <location>
        <begin position="8"/>
        <end position="351"/>
    </location>
</feature>
<evidence type="ECO:0000313" key="9">
    <source>
        <dbReference type="Proteomes" id="UP000799441"/>
    </source>
</evidence>
<comment type="caution">
    <text evidence="8">The sequence shown here is derived from an EMBL/GenBank/DDBJ whole genome shotgun (WGS) entry which is preliminary data.</text>
</comment>
<dbReference type="Gene3D" id="3.90.180.10">
    <property type="entry name" value="Medium-chain alcohol dehydrogenases, catalytic domain"/>
    <property type="match status" value="1"/>
</dbReference>
<proteinExistence type="inferred from homology"/>
<dbReference type="Gene3D" id="3.40.50.720">
    <property type="entry name" value="NAD(P)-binding Rossmann-like Domain"/>
    <property type="match status" value="1"/>
</dbReference>
<dbReference type="SUPFAM" id="SSF51735">
    <property type="entry name" value="NAD(P)-binding Rossmann-fold domains"/>
    <property type="match status" value="1"/>
</dbReference>
<evidence type="ECO:0000256" key="5">
    <source>
        <dbReference type="ARBA" id="ARBA00023002"/>
    </source>
</evidence>
<dbReference type="InterPro" id="IPR036291">
    <property type="entry name" value="NAD(P)-bd_dom_sf"/>
</dbReference>
<sequence>MKAVRFHGKEDLRYEDIPEPRCGPGQIKIAPAWCGVCGSDLHEYTGGPSLCPTSPHPITGEKVPLTMGHEFSGIVEEVGDGVSSDYKIGDRVCVRPTIYDGTCGACEMGLVNCCYSNGFVGLSGWGGGFSQHCVLPEYCVTKLPDNVSLDIAALVEPLAVGWHAVQATPIKTTDSALILGGGPIGLAVIQALRAKGVNNIIVSEMSAMRKKFASDFGAHHVLDPRQDDIVASCRALCDGQGVHVVFDAAGVQAGLDAACEALRARGTIVNIAVWGGTATITPNKFVFKERRYLGVATYEKEDFDEVIKALGDGRLDMAHKMITKRIEMRDIIEEGFNTLINDKENQVKVLVKGSGRI</sequence>
<dbReference type="GO" id="GO:0000721">
    <property type="term" value="F:(R,R)-butanediol dehydrogenase activity"/>
    <property type="evidence" value="ECO:0007669"/>
    <property type="project" value="TreeGrafter"/>
</dbReference>
<evidence type="ECO:0000256" key="1">
    <source>
        <dbReference type="ARBA" id="ARBA00001947"/>
    </source>
</evidence>
<dbReference type="CDD" id="cd08233">
    <property type="entry name" value="butanediol_DH_like"/>
    <property type="match status" value="1"/>
</dbReference>
<keyword evidence="4 6" id="KW-0862">Zinc</keyword>
<dbReference type="Pfam" id="PF00107">
    <property type="entry name" value="ADH_zinc_N"/>
    <property type="match status" value="1"/>
</dbReference>
<dbReference type="PANTHER" id="PTHR43161:SF23">
    <property type="entry name" value="(R,R)-BUTANEDIOL DEHYDROGENASE-RELATED"/>
    <property type="match status" value="1"/>
</dbReference>
<reference evidence="8" key="1">
    <citation type="journal article" date="2020" name="Stud. Mycol.">
        <title>101 Dothideomycetes genomes: a test case for predicting lifestyles and emergence of pathogens.</title>
        <authorList>
            <person name="Haridas S."/>
            <person name="Albert R."/>
            <person name="Binder M."/>
            <person name="Bloem J."/>
            <person name="Labutti K."/>
            <person name="Salamov A."/>
            <person name="Andreopoulos B."/>
            <person name="Baker S."/>
            <person name="Barry K."/>
            <person name="Bills G."/>
            <person name="Bluhm B."/>
            <person name="Cannon C."/>
            <person name="Castanera R."/>
            <person name="Culley D."/>
            <person name="Daum C."/>
            <person name="Ezra D."/>
            <person name="Gonzalez J."/>
            <person name="Henrissat B."/>
            <person name="Kuo A."/>
            <person name="Liang C."/>
            <person name="Lipzen A."/>
            <person name="Lutzoni F."/>
            <person name="Magnuson J."/>
            <person name="Mondo S."/>
            <person name="Nolan M."/>
            <person name="Ohm R."/>
            <person name="Pangilinan J."/>
            <person name="Park H.-J."/>
            <person name="Ramirez L."/>
            <person name="Alfaro M."/>
            <person name="Sun H."/>
            <person name="Tritt A."/>
            <person name="Yoshinaga Y."/>
            <person name="Zwiers L.-H."/>
            <person name="Turgeon B."/>
            <person name="Goodwin S."/>
            <person name="Spatafora J."/>
            <person name="Crous P."/>
            <person name="Grigoriev I."/>
        </authorList>
    </citation>
    <scope>NUCLEOTIDE SEQUENCE</scope>
    <source>
        <strain evidence="8">CBS 116435</strain>
    </source>
</reference>
<evidence type="ECO:0000259" key="7">
    <source>
        <dbReference type="SMART" id="SM00829"/>
    </source>
</evidence>
<comment type="similarity">
    <text evidence="2 6">Belongs to the zinc-containing alcohol dehydrogenase family.</text>
</comment>